<proteinExistence type="inferred from homology"/>
<dbReference type="Pfam" id="PF13561">
    <property type="entry name" value="adh_short_C2"/>
    <property type="match status" value="1"/>
</dbReference>
<name>A0A1X2I8D3_9FUNG</name>
<dbReference type="AlphaFoldDB" id="A0A1X2I8D3"/>
<dbReference type="InterPro" id="IPR036291">
    <property type="entry name" value="NAD(P)-bd_dom_sf"/>
</dbReference>
<evidence type="ECO:0000313" key="4">
    <source>
        <dbReference type="EMBL" id="ORZ11536.1"/>
    </source>
</evidence>
<evidence type="ECO:0008006" key="6">
    <source>
        <dbReference type="Google" id="ProtNLM"/>
    </source>
</evidence>
<dbReference type="GO" id="GO:0005975">
    <property type="term" value="P:carbohydrate metabolic process"/>
    <property type="evidence" value="ECO:0007669"/>
    <property type="project" value="UniProtKB-ARBA"/>
</dbReference>
<dbReference type="InterPro" id="IPR020904">
    <property type="entry name" value="Sc_DH/Rdtase_CS"/>
</dbReference>
<comment type="caution">
    <text evidence="4">The sequence shown here is derived from an EMBL/GenBank/DDBJ whole genome shotgun (WGS) entry which is preliminary data.</text>
</comment>
<dbReference type="PROSITE" id="PS00061">
    <property type="entry name" value="ADH_SHORT"/>
    <property type="match status" value="1"/>
</dbReference>
<dbReference type="GO" id="GO:0050085">
    <property type="term" value="F:mannitol 2-dehydrogenase (NADP+) activity"/>
    <property type="evidence" value="ECO:0007669"/>
    <property type="project" value="UniProtKB-ARBA"/>
</dbReference>
<dbReference type="PRINTS" id="PR00081">
    <property type="entry name" value="GDHRDH"/>
</dbReference>
<protein>
    <recommendedName>
        <fullName evidence="6">NAD(P)-binding protein</fullName>
    </recommendedName>
</protein>
<dbReference type="PANTHER" id="PTHR43008">
    <property type="entry name" value="BENZIL REDUCTASE"/>
    <property type="match status" value="1"/>
</dbReference>
<dbReference type="InterPro" id="IPR002347">
    <property type="entry name" value="SDR_fam"/>
</dbReference>
<evidence type="ECO:0000256" key="2">
    <source>
        <dbReference type="ARBA" id="ARBA00022857"/>
    </source>
</evidence>
<dbReference type="STRING" id="90262.A0A1X2I8D3"/>
<comment type="similarity">
    <text evidence="1">Belongs to the short-chain dehydrogenases/reductases (SDR) family.</text>
</comment>
<sequence length="260" mass="27721">MNSLNMFSLQGKKAIVTGGGRGLGLEMSKALAGTGADVALMYVSTETTHETAAAIAKEFNVQCKAYKAEMADYNQVNAAMDQIYKDFGKIDILVANAGIAVGGSPAESFEMENWERIFNVNVHGLFNCAKSAGNHMLKHGKGSIILISSVAGMVATNPQPQCGYNTSKGAVTAMVKSLAQEWAKRGIRVNSINPAYMLTEMLKDVAGSHPEVSDKWKEYTPMGRLGNPDELNGAVIYLASDASSYMTGTHICIDGGYTCV</sequence>
<dbReference type="Proteomes" id="UP000193560">
    <property type="component" value="Unassembled WGS sequence"/>
</dbReference>
<keyword evidence="5" id="KW-1185">Reference proteome</keyword>
<evidence type="ECO:0000256" key="1">
    <source>
        <dbReference type="ARBA" id="ARBA00006484"/>
    </source>
</evidence>
<dbReference type="NCBIfam" id="NF005559">
    <property type="entry name" value="PRK07231.1"/>
    <property type="match status" value="1"/>
</dbReference>
<keyword evidence="3" id="KW-0560">Oxidoreductase</keyword>
<evidence type="ECO:0000256" key="3">
    <source>
        <dbReference type="ARBA" id="ARBA00023002"/>
    </source>
</evidence>
<dbReference type="GO" id="GO:0050664">
    <property type="term" value="F:oxidoreductase activity, acting on NAD(P)H, oxygen as acceptor"/>
    <property type="evidence" value="ECO:0007669"/>
    <property type="project" value="TreeGrafter"/>
</dbReference>
<organism evidence="4 5">
    <name type="scientific">Absidia repens</name>
    <dbReference type="NCBI Taxonomy" id="90262"/>
    <lineage>
        <taxon>Eukaryota</taxon>
        <taxon>Fungi</taxon>
        <taxon>Fungi incertae sedis</taxon>
        <taxon>Mucoromycota</taxon>
        <taxon>Mucoromycotina</taxon>
        <taxon>Mucoromycetes</taxon>
        <taxon>Mucorales</taxon>
        <taxon>Cunninghamellaceae</taxon>
        <taxon>Absidia</taxon>
    </lineage>
</organism>
<gene>
    <name evidence="4" type="ORF">BCR42DRAFT_395194</name>
</gene>
<dbReference type="PRINTS" id="PR00080">
    <property type="entry name" value="SDRFAMILY"/>
</dbReference>
<reference evidence="4 5" key="1">
    <citation type="submission" date="2016-07" db="EMBL/GenBank/DDBJ databases">
        <title>Pervasive Adenine N6-methylation of Active Genes in Fungi.</title>
        <authorList>
            <consortium name="DOE Joint Genome Institute"/>
            <person name="Mondo S.J."/>
            <person name="Dannebaum R.O."/>
            <person name="Kuo R.C."/>
            <person name="Labutti K."/>
            <person name="Haridas S."/>
            <person name="Kuo A."/>
            <person name="Salamov A."/>
            <person name="Ahrendt S.R."/>
            <person name="Lipzen A."/>
            <person name="Sullivan W."/>
            <person name="Andreopoulos W.B."/>
            <person name="Clum A."/>
            <person name="Lindquist E."/>
            <person name="Daum C."/>
            <person name="Ramamoorthy G.K."/>
            <person name="Gryganskyi A."/>
            <person name="Culley D."/>
            <person name="Magnuson J.K."/>
            <person name="James T.Y."/>
            <person name="O'Malley M.A."/>
            <person name="Stajich J.E."/>
            <person name="Spatafora J.W."/>
            <person name="Visel A."/>
            <person name="Grigoriev I.V."/>
        </authorList>
    </citation>
    <scope>NUCLEOTIDE SEQUENCE [LARGE SCALE GENOMIC DNA]</scope>
    <source>
        <strain evidence="4 5">NRRL 1336</strain>
    </source>
</reference>
<keyword evidence="2" id="KW-0521">NADP</keyword>
<dbReference type="GO" id="GO:0044281">
    <property type="term" value="P:small molecule metabolic process"/>
    <property type="evidence" value="ECO:0007669"/>
    <property type="project" value="UniProtKB-ARBA"/>
</dbReference>
<accession>A0A1X2I8D3</accession>
<dbReference type="PANTHER" id="PTHR43008:SF14">
    <property type="entry name" value="DEHYDROGENASE ARBD, PUTATIVE-RELATED"/>
    <property type="match status" value="1"/>
</dbReference>
<evidence type="ECO:0000313" key="5">
    <source>
        <dbReference type="Proteomes" id="UP000193560"/>
    </source>
</evidence>
<dbReference type="Gene3D" id="3.40.50.720">
    <property type="entry name" value="NAD(P)-binding Rossmann-like Domain"/>
    <property type="match status" value="1"/>
</dbReference>
<dbReference type="EMBL" id="MCGE01000021">
    <property type="protein sequence ID" value="ORZ11536.1"/>
    <property type="molecule type" value="Genomic_DNA"/>
</dbReference>
<dbReference type="SUPFAM" id="SSF51735">
    <property type="entry name" value="NAD(P)-binding Rossmann-fold domains"/>
    <property type="match status" value="1"/>
</dbReference>
<dbReference type="OrthoDB" id="1669814at2759"/>
<dbReference type="FunFam" id="3.40.50.720:FF:000090">
    <property type="entry name" value="NADP-dependent mannitol dehydrogenase"/>
    <property type="match status" value="1"/>
</dbReference>